<feature type="chain" id="PRO_5045064487" evidence="5">
    <location>
        <begin position="27"/>
        <end position="406"/>
    </location>
</feature>
<name>A0ABW4IDF4_9SPHI</name>
<feature type="domain" description="CusB-like beta-barrel" evidence="7">
    <location>
        <begin position="244"/>
        <end position="313"/>
    </location>
</feature>
<dbReference type="Gene3D" id="2.40.420.20">
    <property type="match status" value="1"/>
</dbReference>
<dbReference type="PANTHER" id="PTHR30097">
    <property type="entry name" value="CATION EFFLUX SYSTEM PROTEIN CUSB"/>
    <property type="match status" value="1"/>
</dbReference>
<evidence type="ECO:0000259" key="6">
    <source>
        <dbReference type="Pfam" id="PF25917"/>
    </source>
</evidence>
<dbReference type="InterPro" id="IPR058792">
    <property type="entry name" value="Beta-barrel_RND_2"/>
</dbReference>
<evidence type="ECO:0000313" key="8">
    <source>
        <dbReference type="EMBL" id="MFD1630776.1"/>
    </source>
</evidence>
<dbReference type="PANTHER" id="PTHR30097:SF4">
    <property type="entry name" value="SLR6042 PROTEIN"/>
    <property type="match status" value="1"/>
</dbReference>
<dbReference type="InterPro" id="IPR058625">
    <property type="entry name" value="MdtA-like_BSH"/>
</dbReference>
<evidence type="ECO:0000256" key="1">
    <source>
        <dbReference type="ARBA" id="ARBA00009477"/>
    </source>
</evidence>
<dbReference type="Gene3D" id="2.40.50.100">
    <property type="match status" value="1"/>
</dbReference>
<evidence type="ECO:0000256" key="2">
    <source>
        <dbReference type="ARBA" id="ARBA00022448"/>
    </source>
</evidence>
<evidence type="ECO:0000256" key="5">
    <source>
        <dbReference type="SAM" id="SignalP"/>
    </source>
</evidence>
<dbReference type="EMBL" id="JBHUDG010000019">
    <property type="protein sequence ID" value="MFD1630776.1"/>
    <property type="molecule type" value="Genomic_DNA"/>
</dbReference>
<proteinExistence type="inferred from homology"/>
<dbReference type="PROSITE" id="PS51257">
    <property type="entry name" value="PROKAR_LIPOPROTEIN"/>
    <property type="match status" value="1"/>
</dbReference>
<dbReference type="Gene3D" id="2.40.30.170">
    <property type="match status" value="1"/>
</dbReference>
<feature type="compositionally biased region" description="Basic and acidic residues" evidence="4">
    <location>
        <begin position="36"/>
        <end position="50"/>
    </location>
</feature>
<keyword evidence="3" id="KW-0175">Coiled coil</keyword>
<dbReference type="Proteomes" id="UP001597118">
    <property type="component" value="Unassembled WGS sequence"/>
</dbReference>
<dbReference type="Pfam" id="PF25917">
    <property type="entry name" value="BSH_RND"/>
    <property type="match status" value="1"/>
</dbReference>
<protein>
    <submittedName>
        <fullName evidence="8">Efflux RND transporter periplasmic adaptor subunit</fullName>
    </submittedName>
</protein>
<comment type="similarity">
    <text evidence="1">Belongs to the membrane fusion protein (MFP) (TC 8.A.1) family.</text>
</comment>
<dbReference type="InterPro" id="IPR006143">
    <property type="entry name" value="RND_pump_MFP"/>
</dbReference>
<dbReference type="NCBIfam" id="TIGR01730">
    <property type="entry name" value="RND_mfp"/>
    <property type="match status" value="1"/>
</dbReference>
<keyword evidence="9" id="KW-1185">Reference proteome</keyword>
<evidence type="ECO:0000313" key="9">
    <source>
        <dbReference type="Proteomes" id="UP001597118"/>
    </source>
</evidence>
<gene>
    <name evidence="8" type="ORF">ACFSAH_12875</name>
</gene>
<comment type="caution">
    <text evidence="8">The sequence shown here is derived from an EMBL/GenBank/DDBJ whole genome shotgun (WGS) entry which is preliminary data.</text>
</comment>
<feature type="domain" description="Multidrug resistance protein MdtA-like barrel-sandwich hybrid" evidence="6">
    <location>
        <begin position="91"/>
        <end position="237"/>
    </location>
</feature>
<evidence type="ECO:0000256" key="3">
    <source>
        <dbReference type="SAM" id="Coils"/>
    </source>
</evidence>
<dbReference type="Pfam" id="PF25954">
    <property type="entry name" value="Beta-barrel_RND_2"/>
    <property type="match status" value="1"/>
</dbReference>
<keyword evidence="5" id="KW-0732">Signal</keyword>
<dbReference type="RefSeq" id="WP_379663153.1">
    <property type="nucleotide sequence ID" value="NZ_JBHUDG010000019.1"/>
</dbReference>
<evidence type="ECO:0000259" key="7">
    <source>
        <dbReference type="Pfam" id="PF25954"/>
    </source>
</evidence>
<accession>A0ABW4IDF4</accession>
<dbReference type="SUPFAM" id="SSF111369">
    <property type="entry name" value="HlyD-like secretion proteins"/>
    <property type="match status" value="1"/>
</dbReference>
<feature type="region of interest" description="Disordered" evidence="4">
    <location>
        <begin position="33"/>
        <end position="58"/>
    </location>
</feature>
<keyword evidence="2" id="KW-0813">Transport</keyword>
<reference evidence="9" key="1">
    <citation type="journal article" date="2019" name="Int. J. Syst. Evol. Microbiol.">
        <title>The Global Catalogue of Microorganisms (GCM) 10K type strain sequencing project: providing services to taxonomists for standard genome sequencing and annotation.</title>
        <authorList>
            <consortium name="The Broad Institute Genomics Platform"/>
            <consortium name="The Broad Institute Genome Sequencing Center for Infectious Disease"/>
            <person name="Wu L."/>
            <person name="Ma J."/>
        </authorList>
    </citation>
    <scope>NUCLEOTIDE SEQUENCE [LARGE SCALE GENOMIC DNA]</scope>
    <source>
        <strain evidence="9">CCUG 53762</strain>
    </source>
</reference>
<dbReference type="InterPro" id="IPR051909">
    <property type="entry name" value="MFP_Cation_Efflux"/>
</dbReference>
<feature type="coiled-coil region" evidence="3">
    <location>
        <begin position="159"/>
        <end position="186"/>
    </location>
</feature>
<evidence type="ECO:0000256" key="4">
    <source>
        <dbReference type="SAM" id="MobiDB-lite"/>
    </source>
</evidence>
<feature type="signal peptide" evidence="5">
    <location>
        <begin position="1"/>
        <end position="26"/>
    </location>
</feature>
<organism evidence="8 9">
    <name type="scientific">Pseudopedobacter beijingensis</name>
    <dbReference type="NCBI Taxonomy" id="1207056"/>
    <lineage>
        <taxon>Bacteria</taxon>
        <taxon>Pseudomonadati</taxon>
        <taxon>Bacteroidota</taxon>
        <taxon>Sphingobacteriia</taxon>
        <taxon>Sphingobacteriales</taxon>
        <taxon>Sphingobacteriaceae</taxon>
        <taxon>Pseudopedobacter</taxon>
    </lineage>
</organism>
<sequence>MKNNQSPYTLKALLLLGLFCSLSVFYSCKSNSSSTENKEQDNHEHEEENSNKTSLTPDQMKSIQIAFGEIEDKNLTATIKINGKLKVPNNNKANITSMYGGVIQTLNIEVGSKVRKGQVIATISHPNIIQIQEEYLTILSKINFAELEQQRQKDLNDGNVGALKNLQNADTELKNLKIRKASLYQQIQLMGINPDRIDNTNVRRNISILSPIDGSVSNIYAKIGSYVDVSSPVAEVVNNSGIHLDVNVYEKDLPFLKIGQTVNFTLTNNPSVSYQAKIFSISSAFENESKTIPIHCDVIGEKNGLIDGMNVTALIDLNNAPTKAVKNGAIVEADGKNYIFIVTEDKDKHNDAKETAFEKIEVAKGVSELGYTAVTPVKEIEKGTQVVVNGAFFINAKMSDTGEHEH</sequence>